<keyword evidence="3" id="KW-1185">Reference proteome</keyword>
<proteinExistence type="predicted"/>
<dbReference type="KEGG" id="bpf:BpOF4_11525"/>
<feature type="transmembrane region" description="Helical" evidence="1">
    <location>
        <begin position="190"/>
        <end position="208"/>
    </location>
</feature>
<feature type="transmembrane region" description="Helical" evidence="1">
    <location>
        <begin position="135"/>
        <end position="155"/>
    </location>
</feature>
<dbReference type="GO" id="GO:0016020">
    <property type="term" value="C:membrane"/>
    <property type="evidence" value="ECO:0007669"/>
    <property type="project" value="InterPro"/>
</dbReference>
<sequence length="406" mass="47348">MRDGMTLWRERTSSYWNEAIRYLRLIGNSGFLFTVYFLILIGSFYYSQALEELPEAFPSLWVFTVIFAIVLTRGRIRTFVKQADVVFLLPYESKLDRYFRASQIYSYILQSFVMLVIFIVLAPLFALRISNESGSFWFVLLMLLIAKAWNVASTWQEQRFASGQERGSHFLLRLMVNGVFTYLLFSGADFIYFIAVVGIMALLYVFYYQKLAVKLSIKWEHLISVEQKMLMFFYRIANAFTDVPQLKEQVRSRSYLNGMLGFLSANKKSVYHYLFARTFIRANDYLGVYVRLVVVASFLLAILPNGWMELAVFLLFMHMVMMQLSTLWFHYDTNMWVDLYPIEQGDRKEALTTISFRLLLVMTAVLTGVLLVSSTYLITAIGLAIGILFSYLGSTTWIHKRKKQAW</sequence>
<feature type="transmembrane region" description="Helical" evidence="1">
    <location>
        <begin position="167"/>
        <end position="184"/>
    </location>
</feature>
<feature type="transmembrane region" description="Helical" evidence="1">
    <location>
        <begin position="56"/>
        <end position="72"/>
    </location>
</feature>
<dbReference type="EMBL" id="CP001878">
    <property type="protein sequence ID" value="ADC50358.1"/>
    <property type="molecule type" value="Genomic_DNA"/>
</dbReference>
<dbReference type="Pfam" id="PF05975">
    <property type="entry name" value="EcsB"/>
    <property type="match status" value="1"/>
</dbReference>
<dbReference type="Proteomes" id="UP000001544">
    <property type="component" value="Chromosome"/>
</dbReference>
<dbReference type="InterPro" id="IPR010288">
    <property type="entry name" value="EcsB_ABC"/>
</dbReference>
<feature type="transmembrane region" description="Helical" evidence="1">
    <location>
        <begin position="21"/>
        <end position="44"/>
    </location>
</feature>
<feature type="transmembrane region" description="Helical" evidence="1">
    <location>
        <begin position="285"/>
        <end position="304"/>
    </location>
</feature>
<keyword evidence="1" id="KW-0812">Transmembrane</keyword>
<feature type="transmembrane region" description="Helical" evidence="1">
    <location>
        <begin position="104"/>
        <end position="129"/>
    </location>
</feature>
<protein>
    <submittedName>
        <fullName evidence="2">Ecs exoprotein ABC transporter (Permease)</fullName>
    </submittedName>
</protein>
<reference evidence="2 3" key="1">
    <citation type="journal article" date="2011" name="Environ. Microbiol.">
        <title>Genome of alkaliphilic Bacillus pseudofirmus OF4 reveals adaptations that support the ability to grow in an external pH range from 7.5 to 11.4.</title>
        <authorList>
            <person name="Janto B."/>
            <person name="Ahmed A."/>
            <person name="Ito M."/>
            <person name="Liu J."/>
            <person name="Hicks D.B."/>
            <person name="Pagni S."/>
            <person name="Fackelmayer O.J."/>
            <person name="Smith T.A."/>
            <person name="Earl J."/>
            <person name="Elbourne L.D."/>
            <person name="Hassan K."/>
            <person name="Paulsen I.T."/>
            <person name="Kolsto A.B."/>
            <person name="Tourasse N.J."/>
            <person name="Ehrlich G.D."/>
            <person name="Boissy R."/>
            <person name="Ivey D.M."/>
            <person name="Li G."/>
            <person name="Xue Y."/>
            <person name="Ma Y."/>
            <person name="Hu F.Z."/>
            <person name="Krulwich T.A."/>
        </authorList>
    </citation>
    <scope>NUCLEOTIDE SEQUENCE [LARGE SCALE GENOMIC DNA]</scope>
    <source>
        <strain evidence="3">ATCC BAA-2126 / JCM 17055 / OF4</strain>
    </source>
</reference>
<dbReference type="STRING" id="398511.BpOF4_11525"/>
<gene>
    <name evidence="2" type="primary">escB</name>
    <name evidence="2" type="ordered locus">BpOF4_11525</name>
</gene>
<dbReference type="HOGENOM" id="CLU_054332_0_0_9"/>
<name>D3FVS6_ALKPO</name>
<evidence type="ECO:0000256" key="1">
    <source>
        <dbReference type="SAM" id="Phobius"/>
    </source>
</evidence>
<dbReference type="RefSeq" id="WP_012957724.1">
    <property type="nucleotide sequence ID" value="NC_013791.2"/>
</dbReference>
<accession>D3FVS6</accession>
<dbReference type="AlphaFoldDB" id="D3FVS6"/>
<feature type="transmembrane region" description="Helical" evidence="1">
    <location>
        <begin position="350"/>
        <end position="371"/>
    </location>
</feature>
<feature type="transmembrane region" description="Helical" evidence="1">
    <location>
        <begin position="310"/>
        <end position="329"/>
    </location>
</feature>
<evidence type="ECO:0000313" key="3">
    <source>
        <dbReference type="Proteomes" id="UP000001544"/>
    </source>
</evidence>
<keyword evidence="1" id="KW-0472">Membrane</keyword>
<keyword evidence="1" id="KW-1133">Transmembrane helix</keyword>
<feature type="transmembrane region" description="Helical" evidence="1">
    <location>
        <begin position="377"/>
        <end position="398"/>
    </location>
</feature>
<evidence type="ECO:0000313" key="2">
    <source>
        <dbReference type="EMBL" id="ADC50358.1"/>
    </source>
</evidence>
<dbReference type="eggNOG" id="COG4473">
    <property type="taxonomic scope" value="Bacteria"/>
</dbReference>
<organism evidence="2 3">
    <name type="scientific">Alkalihalophilus pseudofirmus (strain ATCC BAA-2126 / JCM 17055 / OF4)</name>
    <name type="common">Bacillus pseudofirmus</name>
    <dbReference type="NCBI Taxonomy" id="398511"/>
    <lineage>
        <taxon>Bacteria</taxon>
        <taxon>Bacillati</taxon>
        <taxon>Bacillota</taxon>
        <taxon>Bacilli</taxon>
        <taxon>Bacillales</taxon>
        <taxon>Bacillaceae</taxon>
        <taxon>Alkalihalophilus</taxon>
    </lineage>
</organism>
<dbReference type="PIRSF" id="PIRSF037259">
    <property type="entry name" value="EcsB_ABC"/>
    <property type="match status" value="1"/>
</dbReference>